<dbReference type="RefSeq" id="WP_103242242.1">
    <property type="nucleotide sequence ID" value="NZ_JANJZD010000001.1"/>
</dbReference>
<feature type="domain" description="AAA+ ATPase" evidence="1">
    <location>
        <begin position="125"/>
        <end position="257"/>
    </location>
</feature>
<dbReference type="SUPFAM" id="SSF52540">
    <property type="entry name" value="P-loop containing nucleoside triphosphate hydrolases"/>
    <property type="match status" value="1"/>
</dbReference>
<sequence>MSDYDNAIFRLATAQEAEPEDYTGEDGLLYCGSCRQPKEAYFPEGKTFFGRDRHPKECDCQRKRREMLEASHREYKHREEVERLKRTGFTDPAMREWTFENDNGKCPQMHKAHAYVECWEEMKAGNIGYLLWGMVGTGKSYFAGCIANALMEKEVSVCMTNFALILNDLAASYKDRNEYIARLCSFPLLILDDFGMERGTEYGLEQVYNVVDSRYRSGKPLIVTTNLTLEELQNPEDTAHARIYDRLTEMCTPVRITGENFRKAKAREKMEHLKKLLNGKEICL</sequence>
<evidence type="ECO:0000259" key="1">
    <source>
        <dbReference type="SMART" id="SM00382"/>
    </source>
</evidence>
<dbReference type="CDD" id="cd00009">
    <property type="entry name" value="AAA"/>
    <property type="match status" value="1"/>
</dbReference>
<reference evidence="2 3" key="1">
    <citation type="submission" date="2018-01" db="EMBL/GenBank/DDBJ databases">
        <authorList>
            <person name="Gaut B.S."/>
            <person name="Morton B.R."/>
            <person name="Clegg M.T."/>
            <person name="Duvall M.R."/>
        </authorList>
    </citation>
    <scope>NUCLEOTIDE SEQUENCE [LARGE SCALE GENOMIC DNA]</scope>
    <source>
        <strain evidence="2">GP69</strain>
    </source>
</reference>
<name>A0A2K4ZP74_9FIRM</name>
<protein>
    <submittedName>
        <fullName evidence="2">Primosomal protein DnaI</fullName>
    </submittedName>
</protein>
<evidence type="ECO:0000313" key="3">
    <source>
        <dbReference type="Proteomes" id="UP000236311"/>
    </source>
</evidence>
<keyword evidence="3" id="KW-1185">Reference proteome</keyword>
<dbReference type="GO" id="GO:0006260">
    <property type="term" value="P:DNA replication"/>
    <property type="evidence" value="ECO:0007669"/>
    <property type="project" value="TreeGrafter"/>
</dbReference>
<proteinExistence type="predicted"/>
<dbReference type="GO" id="GO:0005524">
    <property type="term" value="F:ATP binding"/>
    <property type="evidence" value="ECO:0007669"/>
    <property type="project" value="InterPro"/>
</dbReference>
<organism evidence="2 3">
    <name type="scientific">Acetatifactor muris</name>
    <dbReference type="NCBI Taxonomy" id="879566"/>
    <lineage>
        <taxon>Bacteria</taxon>
        <taxon>Bacillati</taxon>
        <taxon>Bacillota</taxon>
        <taxon>Clostridia</taxon>
        <taxon>Lachnospirales</taxon>
        <taxon>Lachnospiraceae</taxon>
        <taxon>Acetatifactor</taxon>
    </lineage>
</organism>
<dbReference type="AlphaFoldDB" id="A0A2K4ZP74"/>
<accession>A0A2K4ZP74</accession>
<evidence type="ECO:0000313" key="2">
    <source>
        <dbReference type="EMBL" id="SOY32269.1"/>
    </source>
</evidence>
<dbReference type="InterPro" id="IPR027417">
    <property type="entry name" value="P-loop_NTPase"/>
</dbReference>
<dbReference type="PANTHER" id="PTHR30050:SF4">
    <property type="entry name" value="ATP-BINDING PROTEIN RV3427C IN INSERTION SEQUENCE-RELATED"/>
    <property type="match status" value="1"/>
</dbReference>
<dbReference type="SMART" id="SM00382">
    <property type="entry name" value="AAA"/>
    <property type="match status" value="1"/>
</dbReference>
<gene>
    <name evidence="2" type="primary">dnaI_2</name>
    <name evidence="2" type="ORF">AMURIS_05027</name>
</gene>
<dbReference type="EMBL" id="OFSM01000044">
    <property type="protein sequence ID" value="SOY32269.1"/>
    <property type="molecule type" value="Genomic_DNA"/>
</dbReference>
<dbReference type="PANTHER" id="PTHR30050">
    <property type="entry name" value="CHROMOSOMAL REPLICATION INITIATOR PROTEIN DNAA"/>
    <property type="match status" value="1"/>
</dbReference>
<dbReference type="InterPro" id="IPR003593">
    <property type="entry name" value="AAA+_ATPase"/>
</dbReference>
<dbReference type="InterPro" id="IPR002611">
    <property type="entry name" value="IstB_ATP-bd"/>
</dbReference>
<dbReference type="NCBIfam" id="NF005992">
    <property type="entry name" value="PRK08116.1"/>
    <property type="match status" value="1"/>
</dbReference>
<dbReference type="Pfam" id="PF01695">
    <property type="entry name" value="IstB_IS21"/>
    <property type="match status" value="1"/>
</dbReference>
<dbReference type="Gene3D" id="3.40.50.300">
    <property type="entry name" value="P-loop containing nucleotide triphosphate hydrolases"/>
    <property type="match status" value="1"/>
</dbReference>
<dbReference type="OrthoDB" id="9770694at2"/>
<dbReference type="Proteomes" id="UP000236311">
    <property type="component" value="Unassembled WGS sequence"/>
</dbReference>